<dbReference type="AlphaFoldDB" id="A0A9D4HJA5"/>
<keyword evidence="2" id="KW-1185">Reference proteome</keyword>
<reference evidence="1" key="2">
    <citation type="submission" date="2020-11" db="EMBL/GenBank/DDBJ databases">
        <authorList>
            <person name="McCartney M.A."/>
            <person name="Auch B."/>
            <person name="Kono T."/>
            <person name="Mallez S."/>
            <person name="Becker A."/>
            <person name="Gohl D.M."/>
            <person name="Silverstein K.A.T."/>
            <person name="Koren S."/>
            <person name="Bechman K.B."/>
            <person name="Herman A."/>
            <person name="Abrahante J.E."/>
            <person name="Garbe J."/>
        </authorList>
    </citation>
    <scope>NUCLEOTIDE SEQUENCE</scope>
    <source>
        <strain evidence="1">Duluth1</strain>
        <tissue evidence="1">Whole animal</tissue>
    </source>
</reference>
<evidence type="ECO:0000313" key="1">
    <source>
        <dbReference type="EMBL" id="KAH3721325.1"/>
    </source>
</evidence>
<organism evidence="1 2">
    <name type="scientific">Dreissena polymorpha</name>
    <name type="common">Zebra mussel</name>
    <name type="synonym">Mytilus polymorpha</name>
    <dbReference type="NCBI Taxonomy" id="45954"/>
    <lineage>
        <taxon>Eukaryota</taxon>
        <taxon>Metazoa</taxon>
        <taxon>Spiralia</taxon>
        <taxon>Lophotrochozoa</taxon>
        <taxon>Mollusca</taxon>
        <taxon>Bivalvia</taxon>
        <taxon>Autobranchia</taxon>
        <taxon>Heteroconchia</taxon>
        <taxon>Euheterodonta</taxon>
        <taxon>Imparidentia</taxon>
        <taxon>Neoheterodontei</taxon>
        <taxon>Myida</taxon>
        <taxon>Dreissenoidea</taxon>
        <taxon>Dreissenidae</taxon>
        <taxon>Dreissena</taxon>
    </lineage>
</organism>
<comment type="caution">
    <text evidence="1">The sequence shown here is derived from an EMBL/GenBank/DDBJ whole genome shotgun (WGS) entry which is preliminary data.</text>
</comment>
<dbReference type="Proteomes" id="UP000828390">
    <property type="component" value="Unassembled WGS sequence"/>
</dbReference>
<protein>
    <recommendedName>
        <fullName evidence="3">Reverse transcriptase</fullName>
    </recommendedName>
</protein>
<reference evidence="1" key="1">
    <citation type="journal article" date="2019" name="bioRxiv">
        <title>The Genome of the Zebra Mussel, Dreissena polymorpha: A Resource for Invasive Species Research.</title>
        <authorList>
            <person name="McCartney M.A."/>
            <person name="Auch B."/>
            <person name="Kono T."/>
            <person name="Mallez S."/>
            <person name="Zhang Y."/>
            <person name="Obille A."/>
            <person name="Becker A."/>
            <person name="Abrahante J.E."/>
            <person name="Garbe J."/>
            <person name="Badalamenti J.P."/>
            <person name="Herman A."/>
            <person name="Mangelson H."/>
            <person name="Liachko I."/>
            <person name="Sullivan S."/>
            <person name="Sone E.D."/>
            <person name="Koren S."/>
            <person name="Silverstein K.A.T."/>
            <person name="Beckman K.B."/>
            <person name="Gohl D.M."/>
        </authorList>
    </citation>
    <scope>NUCLEOTIDE SEQUENCE</scope>
    <source>
        <strain evidence="1">Duluth1</strain>
        <tissue evidence="1">Whole animal</tissue>
    </source>
</reference>
<gene>
    <name evidence="1" type="ORF">DPMN_064246</name>
</gene>
<proteinExistence type="predicted"/>
<evidence type="ECO:0000313" key="2">
    <source>
        <dbReference type="Proteomes" id="UP000828390"/>
    </source>
</evidence>
<sequence>MNAKSYVLTHGRRSHEFPVLQGTRQGSKSSPLMYLVFINGLIKQLEDSGLGMCIYNMSICSQTIADDMVLISY</sequence>
<name>A0A9D4HJA5_DREPO</name>
<accession>A0A9D4HJA5</accession>
<evidence type="ECO:0008006" key="3">
    <source>
        <dbReference type="Google" id="ProtNLM"/>
    </source>
</evidence>
<dbReference type="EMBL" id="JAIWYP010000013">
    <property type="protein sequence ID" value="KAH3721325.1"/>
    <property type="molecule type" value="Genomic_DNA"/>
</dbReference>